<comment type="caution">
    <text evidence="2">The sequence shown here is derived from an EMBL/GenBank/DDBJ whole genome shotgun (WGS) entry which is preliminary data.</text>
</comment>
<organism evidence="2 3">
    <name type="scientific">Rhodohalobacter barkolensis</name>
    <dbReference type="NCBI Taxonomy" id="2053187"/>
    <lineage>
        <taxon>Bacteria</taxon>
        <taxon>Pseudomonadati</taxon>
        <taxon>Balneolota</taxon>
        <taxon>Balneolia</taxon>
        <taxon>Balneolales</taxon>
        <taxon>Balneolaceae</taxon>
        <taxon>Rhodohalobacter</taxon>
    </lineage>
</organism>
<proteinExistence type="predicted"/>
<dbReference type="GO" id="GO:0032259">
    <property type="term" value="P:methylation"/>
    <property type="evidence" value="ECO:0007669"/>
    <property type="project" value="UniProtKB-KW"/>
</dbReference>
<name>A0A2N0VEA0_9BACT</name>
<evidence type="ECO:0000313" key="3">
    <source>
        <dbReference type="Proteomes" id="UP000233398"/>
    </source>
</evidence>
<dbReference type="OrthoDB" id="9805585at2"/>
<evidence type="ECO:0000259" key="1">
    <source>
        <dbReference type="Pfam" id="PF08241"/>
    </source>
</evidence>
<gene>
    <name evidence="2" type="ORF">CWD77_13990</name>
</gene>
<dbReference type="Gene3D" id="3.40.50.150">
    <property type="entry name" value="Vaccinia Virus protein VP39"/>
    <property type="match status" value="1"/>
</dbReference>
<keyword evidence="3" id="KW-1185">Reference proteome</keyword>
<dbReference type="Proteomes" id="UP000233398">
    <property type="component" value="Unassembled WGS sequence"/>
</dbReference>
<dbReference type="InterPro" id="IPR013216">
    <property type="entry name" value="Methyltransf_11"/>
</dbReference>
<sequence>MGKKIEFFKTFVKDRDVASVIPTSPRCVKKVCTNIDFSKDFTLVEYGPGNGAFTHYLIENMSPNSRLILIEANQNFVSALKDSIDDPRVEIHNVLAGNVESVLSDELIGNVDYVLSGIPFSFLEWDRKIEVLQATKKILKDDGKFLAYQTSGHLKKPVMEVFGNFETDFEPLNIPPYFIYKIHKNGH</sequence>
<evidence type="ECO:0000313" key="2">
    <source>
        <dbReference type="EMBL" id="PKD42519.1"/>
    </source>
</evidence>
<dbReference type="InterPro" id="IPR029063">
    <property type="entry name" value="SAM-dependent_MTases_sf"/>
</dbReference>
<dbReference type="Pfam" id="PF08241">
    <property type="entry name" value="Methyltransf_11"/>
    <property type="match status" value="1"/>
</dbReference>
<reference evidence="2 3" key="1">
    <citation type="submission" date="2017-11" db="EMBL/GenBank/DDBJ databases">
        <title>Rhodohalobacter 15182 sp. nov., isolated from a salt lake.</title>
        <authorList>
            <person name="Han S."/>
        </authorList>
    </citation>
    <scope>NUCLEOTIDE SEQUENCE [LARGE SCALE GENOMIC DNA]</scope>
    <source>
        <strain evidence="2 3">15182</strain>
    </source>
</reference>
<feature type="domain" description="Methyltransferase type 11" evidence="1">
    <location>
        <begin position="45"/>
        <end position="146"/>
    </location>
</feature>
<dbReference type="GO" id="GO:0008168">
    <property type="term" value="F:methyltransferase activity"/>
    <property type="evidence" value="ECO:0007669"/>
    <property type="project" value="UniProtKB-KW"/>
</dbReference>
<protein>
    <recommendedName>
        <fullName evidence="1">Methyltransferase type 11 domain-containing protein</fullName>
    </recommendedName>
</protein>
<dbReference type="EMBL" id="PISP01000006">
    <property type="protein sequence ID" value="PKD42519.1"/>
    <property type="molecule type" value="Genomic_DNA"/>
</dbReference>
<accession>A0A2N0VEA0</accession>
<dbReference type="SUPFAM" id="SSF53335">
    <property type="entry name" value="S-adenosyl-L-methionine-dependent methyltransferases"/>
    <property type="match status" value="1"/>
</dbReference>
<dbReference type="GO" id="GO:0003723">
    <property type="term" value="F:RNA binding"/>
    <property type="evidence" value="ECO:0007669"/>
    <property type="project" value="UniProtKB-KW"/>
</dbReference>
<dbReference type="AlphaFoldDB" id="A0A2N0VEA0"/>
<dbReference type="RefSeq" id="WP_101074204.1">
    <property type="nucleotide sequence ID" value="NZ_PISP01000006.1"/>
</dbReference>